<gene>
    <name evidence="3" type="ORF">VE01_07818</name>
</gene>
<dbReference type="AlphaFoldDB" id="A0A1B8GEQ8"/>
<evidence type="ECO:0000256" key="1">
    <source>
        <dbReference type="SAM" id="MobiDB-lite"/>
    </source>
</evidence>
<keyword evidence="2" id="KW-0812">Transmembrane</keyword>
<dbReference type="OrthoDB" id="3437513at2759"/>
<dbReference type="GeneID" id="28841204"/>
<reference evidence="3 4" key="1">
    <citation type="submission" date="2016-03" db="EMBL/GenBank/DDBJ databases">
        <title>Comparative genomics of Pseudogymnoascus destructans, the fungus causing white-nose syndrome of bats.</title>
        <authorList>
            <person name="Palmer J.M."/>
            <person name="Drees K.P."/>
            <person name="Foster J.T."/>
            <person name="Lindner D.L."/>
        </authorList>
    </citation>
    <scope>NUCLEOTIDE SEQUENCE [LARGE SCALE GENOMIC DNA]</scope>
    <source>
        <strain evidence="3 4">UAMH 10579</strain>
    </source>
</reference>
<dbReference type="Proteomes" id="UP000091956">
    <property type="component" value="Unassembled WGS sequence"/>
</dbReference>
<keyword evidence="4" id="KW-1185">Reference proteome</keyword>
<protein>
    <submittedName>
        <fullName evidence="3">Uncharacterized protein</fullName>
    </submittedName>
</protein>
<reference evidence="4" key="2">
    <citation type="journal article" date="2018" name="Nat. Commun.">
        <title>Extreme sensitivity to ultraviolet light in the fungal pathogen causing white-nose syndrome of bats.</title>
        <authorList>
            <person name="Palmer J.M."/>
            <person name="Drees K.P."/>
            <person name="Foster J.T."/>
            <person name="Lindner D.L."/>
        </authorList>
    </citation>
    <scope>NUCLEOTIDE SEQUENCE [LARGE SCALE GENOMIC DNA]</scope>
    <source>
        <strain evidence="4">UAMH 10579</strain>
    </source>
</reference>
<feature type="compositionally biased region" description="Low complexity" evidence="1">
    <location>
        <begin position="1"/>
        <end position="13"/>
    </location>
</feature>
<organism evidence="3 4">
    <name type="scientific">Pseudogymnoascus verrucosus</name>
    <dbReference type="NCBI Taxonomy" id="342668"/>
    <lineage>
        <taxon>Eukaryota</taxon>
        <taxon>Fungi</taxon>
        <taxon>Dikarya</taxon>
        <taxon>Ascomycota</taxon>
        <taxon>Pezizomycotina</taxon>
        <taxon>Leotiomycetes</taxon>
        <taxon>Thelebolales</taxon>
        <taxon>Thelebolaceae</taxon>
        <taxon>Pseudogymnoascus</taxon>
    </lineage>
</organism>
<evidence type="ECO:0000313" key="4">
    <source>
        <dbReference type="Proteomes" id="UP000091956"/>
    </source>
</evidence>
<feature type="region of interest" description="Disordered" evidence="1">
    <location>
        <begin position="1"/>
        <end position="50"/>
    </location>
</feature>
<feature type="transmembrane region" description="Helical" evidence="2">
    <location>
        <begin position="107"/>
        <end position="129"/>
    </location>
</feature>
<keyword evidence="2" id="KW-0472">Membrane</keyword>
<feature type="compositionally biased region" description="Basic and acidic residues" evidence="1">
    <location>
        <begin position="34"/>
        <end position="50"/>
    </location>
</feature>
<accession>A0A1B8GEQ8</accession>
<feature type="transmembrane region" description="Helical" evidence="2">
    <location>
        <begin position="141"/>
        <end position="162"/>
    </location>
</feature>
<feature type="transmembrane region" description="Helical" evidence="2">
    <location>
        <begin position="200"/>
        <end position="223"/>
    </location>
</feature>
<sequence>MNSASSSSSITEASRARMRPIPVHPSRLLPHQQMHREGPVPRAPGEREPDFYERMTPRNQRLTQLYVFSAVASGLGLYLLVWSLGLIKSEKLFSEAAKTHLLAPYGWAGYGLVVAAFVAAVLLSFANIIRIVSVESPLPEIFAAAATGAISTLLVVFGIISYSTTVNAGAEDGIPYDVCTAPGADPWKRLPCNDASRKRFLVQLGGLICAGAAAFLCFLLFVLHVSEFRNQRSQGGLYARTRGYTRLSLNPYEVQDEDEDVGAAGPSVHLK</sequence>
<feature type="transmembrane region" description="Helical" evidence="2">
    <location>
        <begin position="65"/>
        <end position="87"/>
    </location>
</feature>
<dbReference type="EMBL" id="KV460245">
    <property type="protein sequence ID" value="OBT94293.1"/>
    <property type="molecule type" value="Genomic_DNA"/>
</dbReference>
<name>A0A1B8GEQ8_9PEZI</name>
<dbReference type="RefSeq" id="XP_018128026.1">
    <property type="nucleotide sequence ID" value="XM_018277251.2"/>
</dbReference>
<evidence type="ECO:0000313" key="3">
    <source>
        <dbReference type="EMBL" id="OBT94293.1"/>
    </source>
</evidence>
<proteinExistence type="predicted"/>
<keyword evidence="2" id="KW-1133">Transmembrane helix</keyword>
<evidence type="ECO:0000256" key="2">
    <source>
        <dbReference type="SAM" id="Phobius"/>
    </source>
</evidence>